<evidence type="ECO:0000256" key="1">
    <source>
        <dbReference type="ARBA" id="ARBA00022630"/>
    </source>
</evidence>
<dbReference type="InterPro" id="IPR029039">
    <property type="entry name" value="Flavoprotein-like_sf"/>
</dbReference>
<evidence type="ECO:0000259" key="4">
    <source>
        <dbReference type="Pfam" id="PF02525"/>
    </source>
</evidence>
<keyword evidence="3" id="KW-0472">Membrane</keyword>
<feature type="transmembrane region" description="Helical" evidence="3">
    <location>
        <begin position="430"/>
        <end position="448"/>
    </location>
</feature>
<evidence type="ECO:0000256" key="2">
    <source>
        <dbReference type="ARBA" id="ARBA00022643"/>
    </source>
</evidence>
<proteinExistence type="predicted"/>
<comment type="caution">
    <text evidence="5">The sequence shown here is derived from an EMBL/GenBank/DDBJ whole genome shotgun (WGS) entry which is preliminary data.</text>
</comment>
<name>A0ABV9QIA2_9FIRM</name>
<dbReference type="Pfam" id="PF02525">
    <property type="entry name" value="Flavodoxin_2"/>
    <property type="match status" value="1"/>
</dbReference>
<dbReference type="InterPro" id="IPR003680">
    <property type="entry name" value="Flavodoxin_fold"/>
</dbReference>
<dbReference type="RefSeq" id="WP_379786957.1">
    <property type="nucleotide sequence ID" value="NZ_JBHSHL010000002.1"/>
</dbReference>
<feature type="transmembrane region" description="Helical" evidence="3">
    <location>
        <begin position="479"/>
        <end position="499"/>
    </location>
</feature>
<dbReference type="PANTHER" id="PTHR43278:SF2">
    <property type="entry name" value="IRON-SULFUR FLAVOPROTEIN"/>
    <property type="match status" value="1"/>
</dbReference>
<evidence type="ECO:0000313" key="5">
    <source>
        <dbReference type="EMBL" id="MFC4803523.1"/>
    </source>
</evidence>
<keyword evidence="3" id="KW-0812">Transmembrane</keyword>
<keyword evidence="1" id="KW-0285">Flavoprotein</keyword>
<feature type="transmembrane region" description="Helical" evidence="3">
    <location>
        <begin position="406"/>
        <end position="424"/>
    </location>
</feature>
<keyword evidence="2" id="KW-0288">FMN</keyword>
<dbReference type="SUPFAM" id="SSF55718">
    <property type="entry name" value="SCP-like"/>
    <property type="match status" value="1"/>
</dbReference>
<dbReference type="InterPro" id="IPR036527">
    <property type="entry name" value="SCP2_sterol-bd_dom_sf"/>
</dbReference>
<keyword evidence="3" id="KW-1133">Transmembrane helix</keyword>
<dbReference type="EMBL" id="JBHSHL010000002">
    <property type="protein sequence ID" value="MFC4803523.1"/>
    <property type="molecule type" value="Genomic_DNA"/>
</dbReference>
<dbReference type="InterPro" id="IPR051796">
    <property type="entry name" value="ISF_SsuE-like"/>
</dbReference>
<reference evidence="6" key="1">
    <citation type="journal article" date="2019" name="Int. J. Syst. Evol. Microbiol.">
        <title>The Global Catalogue of Microorganisms (GCM) 10K type strain sequencing project: providing services to taxonomists for standard genome sequencing and annotation.</title>
        <authorList>
            <consortium name="The Broad Institute Genomics Platform"/>
            <consortium name="The Broad Institute Genome Sequencing Center for Infectious Disease"/>
            <person name="Wu L."/>
            <person name="Ma J."/>
        </authorList>
    </citation>
    <scope>NUCLEOTIDE SEQUENCE [LARGE SCALE GENOMIC DNA]</scope>
    <source>
        <strain evidence="6">CCUG 46385</strain>
    </source>
</reference>
<feature type="transmembrane region" description="Helical" evidence="3">
    <location>
        <begin position="505"/>
        <end position="525"/>
    </location>
</feature>
<sequence>MNILVINGSPKGENSNTLRLTDAFLEGICDQKKNSLPQIERLHIAQMDIRPCRGCFFCWKTVPGTCCIKDDMQLVLEKLLWADLVIWSFPLYYFSLPGHLKTVIDRQLPLSLPFMLPDSEGGGHPARYDMSGKKTILISTCGFYTSKSNYNSIEAQFDRICGKDKYTSLFCGEGELFAVPELSKQTQTYLEKVYQAGAEYISRGIREETRKTLEEPILPRDVFERMADASWGVAPSGEKQEASLTFTRQMASLYNPESYRGTDILLDMDYTDIGKRYRVVLGQTESCVLEEFDGLPTTVIHTPFKVWEAIAKGEMEGSEALMKHLYSVEGSFDVMMRWNEYFGQASNVEQGDSKSLIEEKTDMRYVLTPWIVLWVAASIHIFWGSLISIFVSCLLPMVFYKNKKTVYDVISGAAVSVFSMMLLIRIPSMVVIPMSYFAFGLMWSISALRDIPLSAEYSKNDYGGDRAFRNPLFIKTNRILTAAWGVLYLLTPIWTYFIMRTDARMYIGLINSILPAIMGVFTARFQKWYPQKIARGSSK</sequence>
<dbReference type="SUPFAM" id="SSF52218">
    <property type="entry name" value="Flavoproteins"/>
    <property type="match status" value="1"/>
</dbReference>
<dbReference type="Gene3D" id="3.30.1050.10">
    <property type="entry name" value="SCP2 sterol-binding domain"/>
    <property type="match status" value="1"/>
</dbReference>
<feature type="domain" description="Flavodoxin-like fold" evidence="4">
    <location>
        <begin position="1"/>
        <end position="172"/>
    </location>
</feature>
<feature type="transmembrane region" description="Helical" evidence="3">
    <location>
        <begin position="370"/>
        <end position="399"/>
    </location>
</feature>
<evidence type="ECO:0000256" key="3">
    <source>
        <dbReference type="SAM" id="Phobius"/>
    </source>
</evidence>
<dbReference type="Proteomes" id="UP001595916">
    <property type="component" value="Unassembled WGS sequence"/>
</dbReference>
<dbReference type="Gene3D" id="3.40.50.360">
    <property type="match status" value="1"/>
</dbReference>
<protein>
    <submittedName>
        <fullName evidence="5">NAD(P)H-dependent oxidoreductase</fullName>
    </submittedName>
</protein>
<keyword evidence="6" id="KW-1185">Reference proteome</keyword>
<evidence type="ECO:0000313" key="6">
    <source>
        <dbReference type="Proteomes" id="UP001595916"/>
    </source>
</evidence>
<accession>A0ABV9QIA2</accession>
<dbReference type="PANTHER" id="PTHR43278">
    <property type="entry name" value="NAD(P)H-DEPENDENT FMN-CONTAINING OXIDOREDUCTASE YWQN-RELATED"/>
    <property type="match status" value="1"/>
</dbReference>
<organism evidence="5 6">
    <name type="scientific">Filifactor villosus</name>
    <dbReference type="NCBI Taxonomy" id="29374"/>
    <lineage>
        <taxon>Bacteria</taxon>
        <taxon>Bacillati</taxon>
        <taxon>Bacillota</taxon>
        <taxon>Clostridia</taxon>
        <taxon>Peptostreptococcales</taxon>
        <taxon>Filifactoraceae</taxon>
        <taxon>Filifactor</taxon>
    </lineage>
</organism>
<gene>
    <name evidence="5" type="ORF">ACFO4R_00360</name>
</gene>